<dbReference type="InterPro" id="IPR013785">
    <property type="entry name" value="Aldolase_TIM"/>
</dbReference>
<evidence type="ECO:0000256" key="7">
    <source>
        <dbReference type="ARBA" id="ARBA00023002"/>
    </source>
</evidence>
<evidence type="ECO:0000256" key="5">
    <source>
        <dbReference type="ARBA" id="ARBA00022643"/>
    </source>
</evidence>
<dbReference type="SUPFAM" id="SSF51412">
    <property type="entry name" value="Inosine monophosphate dehydrogenase (IMPDH)"/>
    <property type="match status" value="1"/>
</dbReference>
<dbReference type="AlphaFoldDB" id="A0AAU7C8W7"/>
<dbReference type="GO" id="GO:0018580">
    <property type="term" value="F:nitronate monooxygenase activity"/>
    <property type="evidence" value="ECO:0007669"/>
    <property type="project" value="InterPro"/>
</dbReference>
<evidence type="ECO:0000256" key="10">
    <source>
        <dbReference type="ARBA" id="ARBA00049401"/>
    </source>
</evidence>
<dbReference type="CDD" id="cd04730">
    <property type="entry name" value="NPD_like"/>
    <property type="match status" value="1"/>
</dbReference>
<evidence type="ECO:0000256" key="2">
    <source>
        <dbReference type="ARBA" id="ARBA00009881"/>
    </source>
</evidence>
<comment type="similarity">
    <text evidence="2">Belongs to the nitronate monooxygenase family. NMO class I subfamily.</text>
</comment>
<name>A0AAU7C8W7_9BACT</name>
<organism evidence="12">
    <name type="scientific">Singulisphaera sp. Ch08</name>
    <dbReference type="NCBI Taxonomy" id="3120278"/>
    <lineage>
        <taxon>Bacteria</taxon>
        <taxon>Pseudomonadati</taxon>
        <taxon>Planctomycetota</taxon>
        <taxon>Planctomycetia</taxon>
        <taxon>Isosphaerales</taxon>
        <taxon>Isosphaeraceae</taxon>
        <taxon>Singulisphaera</taxon>
    </lineage>
</organism>
<comment type="catalytic activity">
    <reaction evidence="10">
        <text>3 propionate 3-nitronate + 3 O2 + H2O = 3 3-oxopropanoate + 2 nitrate + nitrite + H2O2 + 3 H(+)</text>
        <dbReference type="Rhea" id="RHEA:57332"/>
        <dbReference type="ChEBI" id="CHEBI:15377"/>
        <dbReference type="ChEBI" id="CHEBI:15378"/>
        <dbReference type="ChEBI" id="CHEBI:15379"/>
        <dbReference type="ChEBI" id="CHEBI:16240"/>
        <dbReference type="ChEBI" id="CHEBI:16301"/>
        <dbReference type="ChEBI" id="CHEBI:17632"/>
        <dbReference type="ChEBI" id="CHEBI:33190"/>
        <dbReference type="ChEBI" id="CHEBI:136067"/>
    </reaction>
</comment>
<reference evidence="12" key="1">
    <citation type="submission" date="2024-05" db="EMBL/GenBank/DDBJ databases">
        <title>Planctomycetes of the genus Singulisphaera possess chitinolytic capabilities.</title>
        <authorList>
            <person name="Ivanova A."/>
        </authorList>
    </citation>
    <scope>NUCLEOTIDE SEQUENCE</scope>
    <source>
        <strain evidence="12">Ch08T</strain>
    </source>
</reference>
<evidence type="ECO:0000256" key="1">
    <source>
        <dbReference type="ARBA" id="ARBA00001917"/>
    </source>
</evidence>
<comment type="cofactor">
    <cofactor evidence="1">
        <name>FMN</name>
        <dbReference type="ChEBI" id="CHEBI:58210"/>
    </cofactor>
</comment>
<keyword evidence="7 12" id="KW-0560">Oxidoreductase</keyword>
<keyword evidence="4" id="KW-0285">Flavoprotein</keyword>
<evidence type="ECO:0000256" key="11">
    <source>
        <dbReference type="ARBA" id="ARBA00067136"/>
    </source>
</evidence>
<accession>A0AAU7C8W7</accession>
<protein>
    <recommendedName>
        <fullName evidence="11">Nitronate monooxygenase</fullName>
    </recommendedName>
    <alternativeName>
        <fullName evidence="9">Propionate 3-nitronate monooxygenase</fullName>
    </alternativeName>
</protein>
<evidence type="ECO:0000256" key="4">
    <source>
        <dbReference type="ARBA" id="ARBA00022630"/>
    </source>
</evidence>
<keyword evidence="6" id="KW-0547">Nucleotide-binding</keyword>
<dbReference type="Gene3D" id="3.20.20.70">
    <property type="entry name" value="Aldolase class I"/>
    <property type="match status" value="1"/>
</dbReference>
<proteinExistence type="inferred from homology"/>
<dbReference type="GO" id="GO:0009636">
    <property type="term" value="P:response to toxic substance"/>
    <property type="evidence" value="ECO:0007669"/>
    <property type="project" value="UniProtKB-KW"/>
</dbReference>
<dbReference type="Pfam" id="PF03060">
    <property type="entry name" value="NMO"/>
    <property type="match status" value="1"/>
</dbReference>
<evidence type="ECO:0000256" key="9">
    <source>
        <dbReference type="ARBA" id="ARBA00031155"/>
    </source>
</evidence>
<keyword evidence="5" id="KW-0288">FMN</keyword>
<keyword evidence="8 12" id="KW-0503">Monooxygenase</keyword>
<evidence type="ECO:0000256" key="8">
    <source>
        <dbReference type="ARBA" id="ARBA00023033"/>
    </source>
</evidence>
<evidence type="ECO:0000313" key="12">
    <source>
        <dbReference type="EMBL" id="XBH01427.1"/>
    </source>
</evidence>
<dbReference type="EMBL" id="CP155447">
    <property type="protein sequence ID" value="XBH01427.1"/>
    <property type="molecule type" value="Genomic_DNA"/>
</dbReference>
<dbReference type="InterPro" id="IPR004136">
    <property type="entry name" value="NMO"/>
</dbReference>
<evidence type="ECO:0000256" key="6">
    <source>
        <dbReference type="ARBA" id="ARBA00022741"/>
    </source>
</evidence>
<dbReference type="PANTHER" id="PTHR42747">
    <property type="entry name" value="NITRONATE MONOOXYGENASE-RELATED"/>
    <property type="match status" value="1"/>
</dbReference>
<dbReference type="RefSeq" id="WP_406694131.1">
    <property type="nucleotide sequence ID" value="NZ_CP155447.1"/>
</dbReference>
<dbReference type="FunFam" id="3.20.20.70:FF:000154">
    <property type="entry name" value="Probable nitronate monooxygenase"/>
    <property type="match status" value="1"/>
</dbReference>
<evidence type="ECO:0000256" key="3">
    <source>
        <dbReference type="ARBA" id="ARBA00022575"/>
    </source>
</evidence>
<gene>
    <name evidence="12" type="ORF">V5E97_24095</name>
</gene>
<keyword evidence="3" id="KW-0216">Detoxification</keyword>
<dbReference type="GO" id="GO:0000166">
    <property type="term" value="F:nucleotide binding"/>
    <property type="evidence" value="ECO:0007669"/>
    <property type="project" value="UniProtKB-KW"/>
</dbReference>
<sequence length="363" mass="38168">MINNLTRKLGIQIPIFQAPMAGVSTPEMAATVSNSGGLGSIGVGNLDSEAARKMVQAVRTLSDQPFNVNVFCHPPAIPDPEREAAWLLRLETHFARYGAKPSKLLREIYTSFLVDNAMLDMLVNERPTVVSFHFGLPDADRIRRLKEAGITLLATATNPAEALAVEVAGVDVVIAQGYEAGGHRGTFDQDAPDECLGTMALTRLLVRTLSVPVVAAGGIMDGAGVAASLALGASAAQLGTAFILCPESAADSGYRRAMVEQPARRTVMTSAISGRPARSLANLFTEFGDLSPADDVPSYPIAYDAGKALHAAAKAVGEFGYGAQWAGQGVALARSMPAGELVGALWRECQEALALEIRRPSAP</sequence>
<dbReference type="PANTHER" id="PTHR42747:SF3">
    <property type="entry name" value="NITRONATE MONOOXYGENASE-RELATED"/>
    <property type="match status" value="1"/>
</dbReference>